<evidence type="ECO:0000313" key="3">
    <source>
        <dbReference type="Proteomes" id="UP001515480"/>
    </source>
</evidence>
<evidence type="ECO:0008006" key="4">
    <source>
        <dbReference type="Google" id="ProtNLM"/>
    </source>
</evidence>
<proteinExistence type="predicted"/>
<organism evidence="2 3">
    <name type="scientific">Prymnesium parvum</name>
    <name type="common">Toxic golden alga</name>
    <dbReference type="NCBI Taxonomy" id="97485"/>
    <lineage>
        <taxon>Eukaryota</taxon>
        <taxon>Haptista</taxon>
        <taxon>Haptophyta</taxon>
        <taxon>Prymnesiophyceae</taxon>
        <taxon>Prymnesiales</taxon>
        <taxon>Prymnesiaceae</taxon>
        <taxon>Prymnesium</taxon>
    </lineage>
</organism>
<keyword evidence="3" id="KW-1185">Reference proteome</keyword>
<dbReference type="AlphaFoldDB" id="A0AB34IRI7"/>
<sequence>MEKEAAKHALDKEKKEGSDRLQEERREAARVLEESKRACTAERLRAEAGVARAEAAEGALLAQRVQLLQEHRARRVRFESAAREAHARERGALRAEVAMLRGQQAMVDASAHASPLADEGGLAVEHAEGRAGNLASGV</sequence>
<reference evidence="2 3" key="1">
    <citation type="journal article" date="2024" name="Science">
        <title>Giant polyketide synthase enzymes in the biosynthesis of giant marine polyether toxins.</title>
        <authorList>
            <person name="Fallon T.R."/>
            <person name="Shende V.V."/>
            <person name="Wierzbicki I.H."/>
            <person name="Pendleton A.L."/>
            <person name="Watervoot N.F."/>
            <person name="Auber R.P."/>
            <person name="Gonzalez D.J."/>
            <person name="Wisecaver J.H."/>
            <person name="Moore B.S."/>
        </authorList>
    </citation>
    <scope>NUCLEOTIDE SEQUENCE [LARGE SCALE GENOMIC DNA]</scope>
    <source>
        <strain evidence="2 3">12B1</strain>
    </source>
</reference>
<name>A0AB34IRI7_PRYPA</name>
<comment type="caution">
    <text evidence="2">The sequence shown here is derived from an EMBL/GenBank/DDBJ whole genome shotgun (WGS) entry which is preliminary data.</text>
</comment>
<feature type="region of interest" description="Disordered" evidence="1">
    <location>
        <begin position="1"/>
        <end position="34"/>
    </location>
</feature>
<dbReference type="Proteomes" id="UP001515480">
    <property type="component" value="Unassembled WGS sequence"/>
</dbReference>
<protein>
    <recommendedName>
        <fullName evidence="4">Meiosis-specific nuclear structural protein 1</fullName>
    </recommendedName>
</protein>
<gene>
    <name evidence="2" type="ORF">AB1Y20_008782</name>
</gene>
<accession>A0AB34IRI7</accession>
<evidence type="ECO:0000313" key="2">
    <source>
        <dbReference type="EMBL" id="KAL1505021.1"/>
    </source>
</evidence>
<dbReference type="EMBL" id="JBGBPQ010000019">
    <property type="protein sequence ID" value="KAL1505021.1"/>
    <property type="molecule type" value="Genomic_DNA"/>
</dbReference>
<evidence type="ECO:0000256" key="1">
    <source>
        <dbReference type="SAM" id="MobiDB-lite"/>
    </source>
</evidence>